<evidence type="ECO:0000313" key="1">
    <source>
        <dbReference type="EMBL" id="CAM9165711.1"/>
    </source>
</evidence>
<sequence length="78" mass="9081">MIRLCTTPGLPRWLSGKESACQCRRHRRQEFHPWDGKNPWKGNGNPLQYSCLENPMDRGTWWATVHGVSKSQMLLNTE</sequence>
<name>A0ACB1KFG4_RANTA</name>
<comment type="caution">
    <text evidence="1">The sequence shown here is derived from an EMBL/GenBank/DDBJ whole genome shotgun (WGS) entry which is preliminary data.</text>
</comment>
<reference evidence="1" key="1">
    <citation type="submission" date="2025-03" db="EMBL/GenBank/DDBJ databases">
        <authorList>
            <consortium name="ELIXIR-Norway"/>
            <consortium name="Elixir Norway"/>
        </authorList>
    </citation>
    <scope>NUCLEOTIDE SEQUENCE</scope>
</reference>
<feature type="non-terminal residue" evidence="1">
    <location>
        <position position="78"/>
    </location>
</feature>
<protein>
    <submittedName>
        <fullName evidence="1">Uncharacterized protein</fullName>
    </submittedName>
</protein>
<proteinExistence type="predicted"/>
<dbReference type="Proteomes" id="UP001162501">
    <property type="component" value="Unassembled WGS sequence"/>
</dbReference>
<accession>A0ACB1KFG4</accession>
<evidence type="ECO:0000313" key="2">
    <source>
        <dbReference type="Proteomes" id="UP001162501"/>
    </source>
</evidence>
<organism evidence="1 2">
    <name type="scientific">Rangifer tarandus platyrhynchus</name>
    <name type="common">Svalbard reindeer</name>
    <dbReference type="NCBI Taxonomy" id="3082113"/>
    <lineage>
        <taxon>Eukaryota</taxon>
        <taxon>Metazoa</taxon>
        <taxon>Chordata</taxon>
        <taxon>Craniata</taxon>
        <taxon>Vertebrata</taxon>
        <taxon>Euteleostomi</taxon>
        <taxon>Mammalia</taxon>
        <taxon>Eutheria</taxon>
        <taxon>Laurasiatheria</taxon>
        <taxon>Artiodactyla</taxon>
        <taxon>Ruminantia</taxon>
        <taxon>Pecora</taxon>
        <taxon>Cervidae</taxon>
        <taxon>Odocoileinae</taxon>
        <taxon>Rangifer</taxon>
    </lineage>
</organism>
<gene>
    <name evidence="1" type="ORF">MRATA1EN22A_LOCUS29305</name>
</gene>
<dbReference type="EMBL" id="CATOBB020000475">
    <property type="protein sequence ID" value="CAM9165711.1"/>
    <property type="molecule type" value="Genomic_DNA"/>
</dbReference>